<evidence type="ECO:0000313" key="2">
    <source>
        <dbReference type="Proteomes" id="UP000015523"/>
    </source>
</evidence>
<dbReference type="PIRSF" id="PIRSF007028">
    <property type="entry name" value="UCP007028"/>
    <property type="match status" value="1"/>
</dbReference>
<dbReference type="Proteomes" id="UP000015523">
    <property type="component" value="Unassembled WGS sequence"/>
</dbReference>
<dbReference type="InterPro" id="IPR009874">
    <property type="entry name" value="DUF1428"/>
</dbReference>
<dbReference type="AlphaFoldDB" id="T0IZJ0"/>
<proteinExistence type="predicted"/>
<keyword evidence="2" id="KW-1185">Reference proteome</keyword>
<dbReference type="RefSeq" id="WP_021316230.1">
    <property type="nucleotide sequence ID" value="NZ_AUWY01000019.1"/>
</dbReference>
<dbReference type="InterPro" id="IPR011008">
    <property type="entry name" value="Dimeric_a/b-barrel"/>
</dbReference>
<organism evidence="1 2">
    <name type="scientific">Sphingobium ummariense RL-3</name>
    <dbReference type="NCBI Taxonomy" id="1346791"/>
    <lineage>
        <taxon>Bacteria</taxon>
        <taxon>Pseudomonadati</taxon>
        <taxon>Pseudomonadota</taxon>
        <taxon>Alphaproteobacteria</taxon>
        <taxon>Sphingomonadales</taxon>
        <taxon>Sphingomonadaceae</taxon>
        <taxon>Sphingobium</taxon>
    </lineage>
</organism>
<sequence length="119" mass="13384">MTYVDGFLVPVPKEKKDAYIALAEKAAPIWMEYGALHYMECWGDDIAPGKTNDFRTAVIAEEGEEVVFSWVVWPSKEVRDAGNAKIMSDERLKMEGEEMPFSGARMIYGGFSPVVERKA</sequence>
<dbReference type="Gene3D" id="3.30.70.100">
    <property type="match status" value="1"/>
</dbReference>
<name>T0IZJ0_9SPHN</name>
<comment type="caution">
    <text evidence="1">The sequence shown here is derived from an EMBL/GenBank/DDBJ whole genome shotgun (WGS) entry which is preliminary data.</text>
</comment>
<gene>
    <name evidence="1" type="ORF">M529_00855</name>
</gene>
<reference evidence="1 2" key="1">
    <citation type="journal article" date="2013" name="Genome Announc.">
        <title>Draft Genome Sequence of Sphingobium ummariense Strain RL-3, a Hexachlorocyclohexane-Degrading Bacterium.</title>
        <authorList>
            <person name="Kohli P."/>
            <person name="Dua A."/>
            <person name="Sangwan N."/>
            <person name="Oldach P."/>
            <person name="Khurana J.P."/>
            <person name="Lal R."/>
        </authorList>
    </citation>
    <scope>NUCLEOTIDE SEQUENCE [LARGE SCALE GENOMIC DNA]</scope>
    <source>
        <strain evidence="1 2">RL-3</strain>
    </source>
</reference>
<dbReference type="OrthoDB" id="9792392at2"/>
<accession>T0IZJ0</accession>
<evidence type="ECO:0000313" key="1">
    <source>
        <dbReference type="EMBL" id="EQB34195.1"/>
    </source>
</evidence>
<dbReference type="PATRIC" id="fig|1346791.3.peg.159"/>
<dbReference type="EMBL" id="AUWY01000019">
    <property type="protein sequence ID" value="EQB34195.1"/>
    <property type="molecule type" value="Genomic_DNA"/>
</dbReference>
<dbReference type="Pfam" id="PF07237">
    <property type="entry name" value="DUF1428"/>
    <property type="match status" value="1"/>
</dbReference>
<evidence type="ECO:0008006" key="3">
    <source>
        <dbReference type="Google" id="ProtNLM"/>
    </source>
</evidence>
<dbReference type="SUPFAM" id="SSF54909">
    <property type="entry name" value="Dimeric alpha+beta barrel"/>
    <property type="match status" value="1"/>
</dbReference>
<dbReference type="eggNOG" id="COG5507">
    <property type="taxonomic scope" value="Bacteria"/>
</dbReference>
<dbReference type="STRING" id="1346791.M529_00855"/>
<protein>
    <recommendedName>
        <fullName evidence="3">RNA signal recognition particle 4.5S RNA</fullName>
    </recommendedName>
</protein>